<dbReference type="InterPro" id="IPR013761">
    <property type="entry name" value="SAM/pointed_sf"/>
</dbReference>
<evidence type="ECO:0000256" key="1">
    <source>
        <dbReference type="SAM" id="Coils"/>
    </source>
</evidence>
<comment type="caution">
    <text evidence="4">The sequence shown here is derived from an EMBL/GenBank/DDBJ whole genome shotgun (WGS) entry which is preliminary data.</text>
</comment>
<dbReference type="PROSITE" id="PS50105">
    <property type="entry name" value="SAM_DOMAIN"/>
    <property type="match status" value="1"/>
</dbReference>
<proteinExistence type="predicted"/>
<dbReference type="Gene3D" id="1.10.150.50">
    <property type="entry name" value="Transcription Factor, Ets-1"/>
    <property type="match status" value="1"/>
</dbReference>
<gene>
    <name evidence="4" type="ORF">ACHAW5_009609</name>
</gene>
<name>A0ABD3PD86_9STRA</name>
<protein>
    <recommendedName>
        <fullName evidence="3">SAM domain-containing protein</fullName>
    </recommendedName>
</protein>
<evidence type="ECO:0000256" key="2">
    <source>
        <dbReference type="SAM" id="MobiDB-lite"/>
    </source>
</evidence>
<accession>A0ABD3PD86</accession>
<dbReference type="InterPro" id="IPR001660">
    <property type="entry name" value="SAM"/>
</dbReference>
<keyword evidence="1" id="KW-0175">Coiled coil</keyword>
<keyword evidence="5" id="KW-1185">Reference proteome</keyword>
<feature type="region of interest" description="Disordered" evidence="2">
    <location>
        <begin position="194"/>
        <end position="214"/>
    </location>
</feature>
<dbReference type="AlphaFoldDB" id="A0ABD3PD86"/>
<reference evidence="4 5" key="1">
    <citation type="submission" date="2024-10" db="EMBL/GenBank/DDBJ databases">
        <title>Updated reference genomes for cyclostephanoid diatoms.</title>
        <authorList>
            <person name="Roberts W.R."/>
            <person name="Alverson A.J."/>
        </authorList>
    </citation>
    <scope>NUCLEOTIDE SEQUENCE [LARGE SCALE GENOMIC DNA]</scope>
    <source>
        <strain evidence="4 5">AJA276-08</strain>
    </source>
</reference>
<evidence type="ECO:0000313" key="5">
    <source>
        <dbReference type="Proteomes" id="UP001530315"/>
    </source>
</evidence>
<sequence length="463" mass="51052">MGIKDFNEYSAEEIGLWLIARGHEDAAKFVEEGVDGDLLLSLSADDLKNDLGISSLQKLMKTIEFSKMVGALDEKKGNEVDEKVNALEGKVRALRRTVKSKDREIAELRSKMSGMRVTEKHSPPPDVTDARCLLQDYGEYLAARGQYDPKLVLAKQLPPPLPSSRQTKVLVAPLHQSAATFPSLGIRESSISKGRLDTAKKPHRDGVDPMATKSGVAPVVKPSLKKNLNVKRWGKTKRSRATGRAAQAKKEDFMKKASPRAVGEAFDDSSSQSCGDCSTTDSNTASDDDLKQRHIDLNTSTAYNAKKKNSTRHPADAVDDFINDLNAGLPSISLSQLDSSGMASFLYADLRFHLHVPGGIANGVIIQTWYEDNERATDISTLVAKFNTSLQKIGVDGRLTFRKMNGKHAFSLTKTVDPELFCKNIFRHSIENFVEMSIKVHNIINTDDVKRLEKVRLTNSVAI</sequence>
<dbReference type="Proteomes" id="UP001530315">
    <property type="component" value="Unassembled WGS sequence"/>
</dbReference>
<dbReference type="EMBL" id="JALLAZ020000853">
    <property type="protein sequence ID" value="KAL3786085.1"/>
    <property type="molecule type" value="Genomic_DNA"/>
</dbReference>
<dbReference type="SUPFAM" id="SSF47769">
    <property type="entry name" value="SAM/Pointed domain"/>
    <property type="match status" value="1"/>
</dbReference>
<feature type="region of interest" description="Disordered" evidence="2">
    <location>
        <begin position="233"/>
        <end position="290"/>
    </location>
</feature>
<evidence type="ECO:0000313" key="4">
    <source>
        <dbReference type="EMBL" id="KAL3786085.1"/>
    </source>
</evidence>
<evidence type="ECO:0000259" key="3">
    <source>
        <dbReference type="PROSITE" id="PS50105"/>
    </source>
</evidence>
<feature type="coiled-coil region" evidence="1">
    <location>
        <begin position="84"/>
        <end position="111"/>
    </location>
</feature>
<feature type="compositionally biased region" description="Low complexity" evidence="2">
    <location>
        <begin position="268"/>
        <end position="285"/>
    </location>
</feature>
<organism evidence="4 5">
    <name type="scientific">Stephanodiscus triporus</name>
    <dbReference type="NCBI Taxonomy" id="2934178"/>
    <lineage>
        <taxon>Eukaryota</taxon>
        <taxon>Sar</taxon>
        <taxon>Stramenopiles</taxon>
        <taxon>Ochrophyta</taxon>
        <taxon>Bacillariophyta</taxon>
        <taxon>Coscinodiscophyceae</taxon>
        <taxon>Thalassiosirophycidae</taxon>
        <taxon>Stephanodiscales</taxon>
        <taxon>Stephanodiscaceae</taxon>
        <taxon>Stephanodiscus</taxon>
    </lineage>
</organism>
<feature type="domain" description="SAM" evidence="3">
    <location>
        <begin position="9"/>
        <end position="56"/>
    </location>
</feature>
<feature type="compositionally biased region" description="Basic and acidic residues" evidence="2">
    <location>
        <begin position="194"/>
        <end position="207"/>
    </location>
</feature>